<dbReference type="Proteomes" id="UP000188268">
    <property type="component" value="Unassembled WGS sequence"/>
</dbReference>
<gene>
    <name evidence="2" type="ORF">CCACVL1_07907</name>
</gene>
<feature type="compositionally biased region" description="Basic and acidic residues" evidence="1">
    <location>
        <begin position="1"/>
        <end position="15"/>
    </location>
</feature>
<evidence type="ECO:0000313" key="2">
    <source>
        <dbReference type="EMBL" id="OMO89338.1"/>
    </source>
</evidence>
<dbReference type="Gramene" id="OMO89338">
    <property type="protein sequence ID" value="OMO89338"/>
    <property type="gene ID" value="CCACVL1_07907"/>
</dbReference>
<evidence type="ECO:0000313" key="3">
    <source>
        <dbReference type="Proteomes" id="UP000188268"/>
    </source>
</evidence>
<evidence type="ECO:0000256" key="1">
    <source>
        <dbReference type="SAM" id="MobiDB-lite"/>
    </source>
</evidence>
<name>A0A1R3J3D9_COCAP</name>
<sequence length="25" mass="3092">MAHGRDYAHKQRQQKEVTTQYRTRC</sequence>
<dbReference type="AlphaFoldDB" id="A0A1R3J3D9"/>
<dbReference type="EMBL" id="AWWV01008750">
    <property type="protein sequence ID" value="OMO89338.1"/>
    <property type="molecule type" value="Genomic_DNA"/>
</dbReference>
<feature type="region of interest" description="Disordered" evidence="1">
    <location>
        <begin position="1"/>
        <end position="25"/>
    </location>
</feature>
<keyword evidence="3" id="KW-1185">Reference proteome</keyword>
<reference evidence="2 3" key="1">
    <citation type="submission" date="2013-09" db="EMBL/GenBank/DDBJ databases">
        <title>Corchorus capsularis genome sequencing.</title>
        <authorList>
            <person name="Alam M."/>
            <person name="Haque M.S."/>
            <person name="Islam M.S."/>
            <person name="Emdad E.M."/>
            <person name="Islam M.M."/>
            <person name="Ahmed B."/>
            <person name="Halim A."/>
            <person name="Hossen Q.M.M."/>
            <person name="Hossain M.Z."/>
            <person name="Ahmed R."/>
            <person name="Khan M.M."/>
            <person name="Islam R."/>
            <person name="Rashid M.M."/>
            <person name="Khan S.A."/>
            <person name="Rahman M.S."/>
            <person name="Alam M."/>
        </authorList>
    </citation>
    <scope>NUCLEOTIDE SEQUENCE [LARGE SCALE GENOMIC DNA]</scope>
    <source>
        <strain evidence="3">cv. CVL-1</strain>
        <tissue evidence="2">Whole seedling</tissue>
    </source>
</reference>
<protein>
    <submittedName>
        <fullName evidence="2">Uncharacterized protein</fullName>
    </submittedName>
</protein>
<proteinExistence type="predicted"/>
<comment type="caution">
    <text evidence="2">The sequence shown here is derived from an EMBL/GenBank/DDBJ whole genome shotgun (WGS) entry which is preliminary data.</text>
</comment>
<feature type="compositionally biased region" description="Polar residues" evidence="1">
    <location>
        <begin position="16"/>
        <end position="25"/>
    </location>
</feature>
<organism evidence="2 3">
    <name type="scientific">Corchorus capsularis</name>
    <name type="common">Jute</name>
    <dbReference type="NCBI Taxonomy" id="210143"/>
    <lineage>
        <taxon>Eukaryota</taxon>
        <taxon>Viridiplantae</taxon>
        <taxon>Streptophyta</taxon>
        <taxon>Embryophyta</taxon>
        <taxon>Tracheophyta</taxon>
        <taxon>Spermatophyta</taxon>
        <taxon>Magnoliopsida</taxon>
        <taxon>eudicotyledons</taxon>
        <taxon>Gunneridae</taxon>
        <taxon>Pentapetalae</taxon>
        <taxon>rosids</taxon>
        <taxon>malvids</taxon>
        <taxon>Malvales</taxon>
        <taxon>Malvaceae</taxon>
        <taxon>Grewioideae</taxon>
        <taxon>Apeibeae</taxon>
        <taxon>Corchorus</taxon>
    </lineage>
</organism>
<accession>A0A1R3J3D9</accession>